<dbReference type="GO" id="GO:0051082">
    <property type="term" value="F:unfolded protein binding"/>
    <property type="evidence" value="ECO:0007669"/>
    <property type="project" value="TreeGrafter"/>
</dbReference>
<feature type="domain" description="NADH:ubiquinone oxidoreductase intermediate-associated protein 30" evidence="2">
    <location>
        <begin position="21"/>
        <end position="93"/>
    </location>
</feature>
<evidence type="ECO:0000313" key="3">
    <source>
        <dbReference type="EMBL" id="KAK5691044.1"/>
    </source>
</evidence>
<proteinExistence type="inferred from homology"/>
<gene>
    <name evidence="3" type="ORF">LTR97_011696</name>
</gene>
<name>A0AAN7ZYD6_9PEZI</name>
<dbReference type="PANTHER" id="PTHR13194:SF19">
    <property type="entry name" value="NAD(P)-BINDING ROSSMANN-FOLD SUPERFAMILY PROTEIN"/>
    <property type="match status" value="1"/>
</dbReference>
<comment type="caution">
    <text evidence="3">The sequence shown here is derived from an EMBL/GenBank/DDBJ whole genome shotgun (WGS) entry which is preliminary data.</text>
</comment>
<dbReference type="AlphaFoldDB" id="A0AAN7ZYD6"/>
<sequence>MASAARKEKSLDLFGGSEKWNADIWTASDDSVRGGKSSSHLDISAADSTARFYGHLDIKTLGGAGFASQKTSGDWDLSKYVAIQLHVKKGDKSVLSITSAFQLLIPEQKAIYLYVQLTHKAKSHADMHKQGIVYGIHELWYCYCVWPARQQYTSLVGPGCYAMLILRLSRSHSEGQAIVAQSREWGGASHNILRKCM</sequence>
<comment type="similarity">
    <text evidence="1">Belongs to the CIA30 family.</text>
</comment>
<dbReference type="InterPro" id="IPR013857">
    <property type="entry name" value="NADH-UbQ_OxRdtase-assoc_prot30"/>
</dbReference>
<dbReference type="PANTHER" id="PTHR13194">
    <property type="entry name" value="COMPLEX I INTERMEDIATE-ASSOCIATED PROTEIN 30"/>
    <property type="match status" value="1"/>
</dbReference>
<dbReference type="SUPFAM" id="SSF49785">
    <property type="entry name" value="Galactose-binding domain-like"/>
    <property type="match status" value="1"/>
</dbReference>
<evidence type="ECO:0000313" key="4">
    <source>
        <dbReference type="Proteomes" id="UP001310594"/>
    </source>
</evidence>
<accession>A0AAN7ZYD6</accession>
<protein>
    <recommendedName>
        <fullName evidence="2">NADH:ubiquinone oxidoreductase intermediate-associated protein 30 domain-containing protein</fullName>
    </recommendedName>
</protein>
<evidence type="ECO:0000256" key="1">
    <source>
        <dbReference type="ARBA" id="ARBA00007884"/>
    </source>
</evidence>
<dbReference type="InterPro" id="IPR039131">
    <property type="entry name" value="NDUFAF1"/>
</dbReference>
<dbReference type="InterPro" id="IPR008979">
    <property type="entry name" value="Galactose-bd-like_sf"/>
</dbReference>
<dbReference type="GO" id="GO:0010257">
    <property type="term" value="P:NADH dehydrogenase complex assembly"/>
    <property type="evidence" value="ECO:0007669"/>
    <property type="project" value="TreeGrafter"/>
</dbReference>
<evidence type="ECO:0000259" key="2">
    <source>
        <dbReference type="Pfam" id="PF08547"/>
    </source>
</evidence>
<dbReference type="Pfam" id="PF08547">
    <property type="entry name" value="CIA30"/>
    <property type="match status" value="1"/>
</dbReference>
<reference evidence="3" key="1">
    <citation type="submission" date="2023-08" db="EMBL/GenBank/DDBJ databases">
        <title>Black Yeasts Isolated from many extreme environments.</title>
        <authorList>
            <person name="Coleine C."/>
            <person name="Stajich J.E."/>
            <person name="Selbmann L."/>
        </authorList>
    </citation>
    <scope>NUCLEOTIDE SEQUENCE</scope>
    <source>
        <strain evidence="3">CCFEE 5810</strain>
    </source>
</reference>
<organism evidence="3 4">
    <name type="scientific">Elasticomyces elasticus</name>
    <dbReference type="NCBI Taxonomy" id="574655"/>
    <lineage>
        <taxon>Eukaryota</taxon>
        <taxon>Fungi</taxon>
        <taxon>Dikarya</taxon>
        <taxon>Ascomycota</taxon>
        <taxon>Pezizomycotina</taxon>
        <taxon>Dothideomycetes</taxon>
        <taxon>Dothideomycetidae</taxon>
        <taxon>Mycosphaerellales</taxon>
        <taxon>Teratosphaeriaceae</taxon>
        <taxon>Elasticomyces</taxon>
    </lineage>
</organism>
<dbReference type="Proteomes" id="UP001310594">
    <property type="component" value="Unassembled WGS sequence"/>
</dbReference>
<dbReference type="EMBL" id="JAVRQU010000022">
    <property type="protein sequence ID" value="KAK5691044.1"/>
    <property type="molecule type" value="Genomic_DNA"/>
</dbReference>